<protein>
    <recommendedName>
        <fullName evidence="2">Putative plant transposon protein domain-containing protein</fullName>
    </recommendedName>
</protein>
<feature type="transmembrane region" description="Helical" evidence="1">
    <location>
        <begin position="344"/>
        <end position="364"/>
    </location>
</feature>
<accession>A0AAP0IV01</accession>
<keyword evidence="1" id="KW-0472">Membrane</keyword>
<dbReference type="EMBL" id="JBBNAF010000008">
    <property type="protein sequence ID" value="KAK9121665.1"/>
    <property type="molecule type" value="Genomic_DNA"/>
</dbReference>
<keyword evidence="1" id="KW-1133">Transmembrane helix</keyword>
<name>A0AAP0IV01_9MAGN</name>
<evidence type="ECO:0000259" key="2">
    <source>
        <dbReference type="Pfam" id="PF20167"/>
    </source>
</evidence>
<sequence length="475" mass="53635">MSRMRDINGAPDKAHLIPTKYCDSRSWPRLRADNHSNQRHEYGDADDRVCLALARLCDPDPVAPAFGGLRLLGHLSILFHLTLILVIILDFTYLGSSISCLTECRVADDPTTATGEPSDVFAISLPLFPQGLAHEVNQDTTKIYDALEESKFHSEQQLDEKTYKHYKVYQFLEARGILNLFTFRRTNNENLVREFYANLSLSVADPSSHHFFRVYIRGRVCHFFSFTIAKLLGFPTYNDSSDFYPLGFCDNLDINDATSTLTGDRVQEGQWGARLTASDRTALYFTLFIHGTYNMFPIRHDATVLPEDYLLLYAIGQGIAVNYGHMLFKAIYFRAHNRKYWKKLSFLCLIIAFLAAEEVFTVPLDVIVEAPVRTIRSIILKASSPHLADLPVSIALLEPVEYPAEALIFPLCPSLTPPTSPSATVGTSDHSSHVPILMTDDQYDELSYLYLDYLNQANQLHDIFESTGRPTPTCP</sequence>
<keyword evidence="4" id="KW-1185">Reference proteome</keyword>
<dbReference type="Pfam" id="PF20167">
    <property type="entry name" value="Transposase_32"/>
    <property type="match status" value="1"/>
</dbReference>
<keyword evidence="1" id="KW-0812">Transmembrane</keyword>
<dbReference type="AlphaFoldDB" id="A0AAP0IV01"/>
<evidence type="ECO:0000313" key="3">
    <source>
        <dbReference type="EMBL" id="KAK9121665.1"/>
    </source>
</evidence>
<feature type="transmembrane region" description="Helical" evidence="1">
    <location>
        <begin position="281"/>
        <end position="298"/>
    </location>
</feature>
<evidence type="ECO:0000256" key="1">
    <source>
        <dbReference type="SAM" id="Phobius"/>
    </source>
</evidence>
<dbReference type="InterPro" id="IPR046796">
    <property type="entry name" value="Transposase_32_dom"/>
</dbReference>
<feature type="domain" description="Putative plant transposon protein" evidence="2">
    <location>
        <begin position="174"/>
        <end position="359"/>
    </location>
</feature>
<feature type="transmembrane region" description="Helical" evidence="1">
    <location>
        <begin position="310"/>
        <end position="332"/>
    </location>
</feature>
<dbReference type="Proteomes" id="UP001420932">
    <property type="component" value="Unassembled WGS sequence"/>
</dbReference>
<reference evidence="3 4" key="1">
    <citation type="submission" date="2024-01" db="EMBL/GenBank/DDBJ databases">
        <title>Genome assemblies of Stephania.</title>
        <authorList>
            <person name="Yang L."/>
        </authorList>
    </citation>
    <scope>NUCLEOTIDE SEQUENCE [LARGE SCALE GENOMIC DNA]</scope>
    <source>
        <strain evidence="3">YNDBR</strain>
        <tissue evidence="3">Leaf</tissue>
    </source>
</reference>
<organism evidence="3 4">
    <name type="scientific">Stephania yunnanensis</name>
    <dbReference type="NCBI Taxonomy" id="152371"/>
    <lineage>
        <taxon>Eukaryota</taxon>
        <taxon>Viridiplantae</taxon>
        <taxon>Streptophyta</taxon>
        <taxon>Embryophyta</taxon>
        <taxon>Tracheophyta</taxon>
        <taxon>Spermatophyta</taxon>
        <taxon>Magnoliopsida</taxon>
        <taxon>Ranunculales</taxon>
        <taxon>Menispermaceae</taxon>
        <taxon>Menispermoideae</taxon>
        <taxon>Cissampelideae</taxon>
        <taxon>Stephania</taxon>
    </lineage>
</organism>
<feature type="transmembrane region" description="Helical" evidence="1">
    <location>
        <begin position="71"/>
        <end position="89"/>
    </location>
</feature>
<comment type="caution">
    <text evidence="3">The sequence shown here is derived from an EMBL/GenBank/DDBJ whole genome shotgun (WGS) entry which is preliminary data.</text>
</comment>
<proteinExistence type="predicted"/>
<evidence type="ECO:0000313" key="4">
    <source>
        <dbReference type="Proteomes" id="UP001420932"/>
    </source>
</evidence>
<gene>
    <name evidence="3" type="ORF">Syun_019282</name>
</gene>